<dbReference type="PROSITE" id="PS51746">
    <property type="entry name" value="PPM_2"/>
    <property type="match status" value="1"/>
</dbReference>
<reference evidence="4" key="1">
    <citation type="journal article" date="2023" name="Science">
        <title>Genome structures resolve the early diversification of teleost fishes.</title>
        <authorList>
            <person name="Parey E."/>
            <person name="Louis A."/>
            <person name="Montfort J."/>
            <person name="Bouchez O."/>
            <person name="Roques C."/>
            <person name="Iampietro C."/>
            <person name="Lluch J."/>
            <person name="Castinel A."/>
            <person name="Donnadieu C."/>
            <person name="Desvignes T."/>
            <person name="Floi Bucao C."/>
            <person name="Jouanno E."/>
            <person name="Wen M."/>
            <person name="Mejri S."/>
            <person name="Dirks R."/>
            <person name="Jansen H."/>
            <person name="Henkel C."/>
            <person name="Chen W.J."/>
            <person name="Zahm M."/>
            <person name="Cabau C."/>
            <person name="Klopp C."/>
            <person name="Thompson A.W."/>
            <person name="Robinson-Rechavi M."/>
            <person name="Braasch I."/>
            <person name="Lecointre G."/>
            <person name="Bobe J."/>
            <person name="Postlethwait J.H."/>
            <person name="Berthelot C."/>
            <person name="Roest Crollius H."/>
            <person name="Guiguen Y."/>
        </authorList>
    </citation>
    <scope>NUCLEOTIDE SEQUENCE</scope>
    <source>
        <strain evidence="4">WJC10195</strain>
    </source>
</reference>
<organism evidence="4 5">
    <name type="scientific">Synaphobranchus kaupii</name>
    <name type="common">Kaup's arrowtooth eel</name>
    <dbReference type="NCBI Taxonomy" id="118154"/>
    <lineage>
        <taxon>Eukaryota</taxon>
        <taxon>Metazoa</taxon>
        <taxon>Chordata</taxon>
        <taxon>Craniata</taxon>
        <taxon>Vertebrata</taxon>
        <taxon>Euteleostomi</taxon>
        <taxon>Actinopterygii</taxon>
        <taxon>Neopterygii</taxon>
        <taxon>Teleostei</taxon>
        <taxon>Anguilliformes</taxon>
        <taxon>Synaphobranchidae</taxon>
        <taxon>Synaphobranchus</taxon>
    </lineage>
</organism>
<accession>A0A9Q1J937</accession>
<evidence type="ECO:0000259" key="3">
    <source>
        <dbReference type="PROSITE" id="PS51746"/>
    </source>
</evidence>
<dbReference type="Proteomes" id="UP001152622">
    <property type="component" value="Chromosome 2"/>
</dbReference>
<dbReference type="InterPro" id="IPR036457">
    <property type="entry name" value="PPM-type-like_dom_sf"/>
</dbReference>
<proteinExistence type="predicted"/>
<comment type="caution">
    <text evidence="4">The sequence shown here is derived from an EMBL/GenBank/DDBJ whole genome shotgun (WGS) entry which is preliminary data.</text>
</comment>
<dbReference type="Pfam" id="PF00481">
    <property type="entry name" value="PP2C"/>
    <property type="match status" value="1"/>
</dbReference>
<dbReference type="EMBL" id="JAINUF010000002">
    <property type="protein sequence ID" value="KAJ8373830.1"/>
    <property type="molecule type" value="Genomic_DNA"/>
</dbReference>
<keyword evidence="5" id="KW-1185">Reference proteome</keyword>
<dbReference type="InterPro" id="IPR001932">
    <property type="entry name" value="PPM-type_phosphatase-like_dom"/>
</dbReference>
<dbReference type="AlphaFoldDB" id="A0A9Q1J937"/>
<keyword evidence="2" id="KW-1133">Transmembrane helix</keyword>
<feature type="region of interest" description="Disordered" evidence="1">
    <location>
        <begin position="174"/>
        <end position="199"/>
    </location>
</feature>
<dbReference type="Gene3D" id="3.60.40.10">
    <property type="entry name" value="PPM-type phosphatase domain"/>
    <property type="match status" value="1"/>
</dbReference>
<protein>
    <recommendedName>
        <fullName evidence="3">PPM-type phosphatase domain-containing protein</fullName>
    </recommendedName>
</protein>
<evidence type="ECO:0000256" key="2">
    <source>
        <dbReference type="SAM" id="Phobius"/>
    </source>
</evidence>
<keyword evidence="2" id="KW-0812">Transmembrane</keyword>
<gene>
    <name evidence="4" type="ORF">SKAU_G00044100</name>
</gene>
<name>A0A9Q1J937_SYNKA</name>
<dbReference type="OrthoDB" id="10264738at2759"/>
<evidence type="ECO:0000256" key="1">
    <source>
        <dbReference type="SAM" id="MobiDB-lite"/>
    </source>
</evidence>
<sequence length="199" mass="22105">MDTQIEREKSVYNISGGCTALVVVFLLGKLYVGNAGDSRAIIIRNGEVIPMSTEFTPESERQRLQFLGYMQPHLLGNEFTHLEFPRRVQRKEVGKRMLYRDFTMTGWRGEKREEVLALPPHGVTAMETDNQAEPMNRVAACARESCSERRAAPSRGRVTGRYRMTDGLSFAGVFRAGEPGTEPARDGVSGPGRVHAASS</sequence>
<evidence type="ECO:0000313" key="5">
    <source>
        <dbReference type="Proteomes" id="UP001152622"/>
    </source>
</evidence>
<evidence type="ECO:0000313" key="4">
    <source>
        <dbReference type="EMBL" id="KAJ8373830.1"/>
    </source>
</evidence>
<keyword evidence="2" id="KW-0472">Membrane</keyword>
<feature type="transmembrane region" description="Helical" evidence="2">
    <location>
        <begin position="12"/>
        <end position="32"/>
    </location>
</feature>
<dbReference type="SUPFAM" id="SSF81606">
    <property type="entry name" value="PP2C-like"/>
    <property type="match status" value="1"/>
</dbReference>
<feature type="domain" description="PPM-type phosphatase" evidence="3">
    <location>
        <begin position="1"/>
        <end position="199"/>
    </location>
</feature>